<accession>U2TC30</accession>
<proteinExistence type="predicted"/>
<protein>
    <submittedName>
        <fullName evidence="2">Uncharacterized protein</fullName>
    </submittedName>
</protein>
<evidence type="ECO:0000256" key="1">
    <source>
        <dbReference type="SAM" id="MobiDB-lite"/>
    </source>
</evidence>
<dbReference type="HOGENOM" id="CLU_3054972_0_0_11"/>
<dbReference type="EMBL" id="AWVQ01000160">
    <property type="protein sequence ID" value="ERK72262.1"/>
    <property type="molecule type" value="Genomic_DNA"/>
</dbReference>
<evidence type="ECO:0000313" key="2">
    <source>
        <dbReference type="EMBL" id="ERK72262.1"/>
    </source>
</evidence>
<organism evidence="2 3">
    <name type="scientific">Leifsonia aquatica ATCC 14665</name>
    <dbReference type="NCBI Taxonomy" id="1358026"/>
    <lineage>
        <taxon>Bacteria</taxon>
        <taxon>Bacillati</taxon>
        <taxon>Actinomycetota</taxon>
        <taxon>Actinomycetes</taxon>
        <taxon>Micrococcales</taxon>
        <taxon>Microbacteriaceae</taxon>
        <taxon>Leifsonia</taxon>
    </lineage>
</organism>
<name>U2TC30_LEIAQ</name>
<evidence type="ECO:0000313" key="3">
    <source>
        <dbReference type="Proteomes" id="UP000016605"/>
    </source>
</evidence>
<feature type="non-terminal residue" evidence="2">
    <location>
        <position position="1"/>
    </location>
</feature>
<comment type="caution">
    <text evidence="2">The sequence shown here is derived from an EMBL/GenBank/DDBJ whole genome shotgun (WGS) entry which is preliminary data.</text>
</comment>
<sequence length="53" mass="5814">TLPPPELGRDDPQQLRPGQEATPQRHTFGIHSVDGIPAYVRGLAAARRVTRNV</sequence>
<gene>
    <name evidence="2" type="ORF">N136_01380</name>
</gene>
<feature type="region of interest" description="Disordered" evidence="1">
    <location>
        <begin position="1"/>
        <end position="26"/>
    </location>
</feature>
<dbReference type="Proteomes" id="UP000016605">
    <property type="component" value="Unassembled WGS sequence"/>
</dbReference>
<dbReference type="AlphaFoldDB" id="U2TC30"/>
<reference evidence="2 3" key="1">
    <citation type="submission" date="2013-08" db="EMBL/GenBank/DDBJ databases">
        <authorList>
            <person name="Weinstock G."/>
            <person name="Sodergren E."/>
            <person name="Wylie T."/>
            <person name="Fulton L."/>
            <person name="Fulton R."/>
            <person name="Fronick C."/>
            <person name="O'Laughlin M."/>
            <person name="Godfrey J."/>
            <person name="Miner T."/>
            <person name="Herter B."/>
            <person name="Appelbaum E."/>
            <person name="Cordes M."/>
            <person name="Lek S."/>
            <person name="Wollam A."/>
            <person name="Pepin K.H."/>
            <person name="Palsikar V.B."/>
            <person name="Mitreva M."/>
            <person name="Wilson R.K."/>
        </authorList>
    </citation>
    <scope>NUCLEOTIDE SEQUENCE [LARGE SCALE GENOMIC DNA]</scope>
    <source>
        <strain evidence="2 3">ATCC 14665</strain>
    </source>
</reference>